<dbReference type="EMBL" id="JBHUGI010000004">
    <property type="protein sequence ID" value="MFD1926896.1"/>
    <property type="molecule type" value="Genomic_DNA"/>
</dbReference>
<dbReference type="Proteomes" id="UP001597218">
    <property type="component" value="Unassembled WGS sequence"/>
</dbReference>
<dbReference type="PANTHER" id="PTHR41317">
    <property type="entry name" value="PD-(D_E)XK NUCLEASE FAMILY TRANSPOSASE"/>
    <property type="match status" value="1"/>
</dbReference>
<dbReference type="RefSeq" id="WP_381535582.1">
    <property type="nucleotide sequence ID" value="NZ_JBHUGI010000004.1"/>
</dbReference>
<reference evidence="2" key="1">
    <citation type="journal article" date="2019" name="Int. J. Syst. Evol. Microbiol.">
        <title>The Global Catalogue of Microorganisms (GCM) 10K type strain sequencing project: providing services to taxonomists for standard genome sequencing and annotation.</title>
        <authorList>
            <consortium name="The Broad Institute Genomics Platform"/>
            <consortium name="The Broad Institute Genome Sequencing Center for Infectious Disease"/>
            <person name="Wu L."/>
            <person name="Ma J."/>
        </authorList>
    </citation>
    <scope>NUCLEOTIDE SEQUENCE [LARGE SCALE GENOMIC DNA]</scope>
    <source>
        <strain evidence="2">CGMCC 4.7177</strain>
    </source>
</reference>
<organism evidence="1 2">
    <name type="scientific">Sporosarcina siberiensis</name>
    <dbReference type="NCBI Taxonomy" id="1365606"/>
    <lineage>
        <taxon>Bacteria</taxon>
        <taxon>Bacillati</taxon>
        <taxon>Bacillota</taxon>
        <taxon>Bacilli</taxon>
        <taxon>Bacillales</taxon>
        <taxon>Caryophanaceae</taxon>
        <taxon>Sporosarcina</taxon>
    </lineage>
</organism>
<sequence length="284" mass="33846">MILVKERHDTYSGKLLDLRNDYVFKAFFGDKRNTELLLKFLNSILDVELHVIELTDPHIEGNHPKDKKSIMDVRVRTKDGEQINIEMQMEGHRAFTERMYMYMAKMYVSQDEVAKEYTRYKRAIQIIITNFELLKEKEFHNVYKITNQKSHSIFTTHFETHVLELPKLKEENGLLTTELEKWLLFLKGDQKVKEELAMESTTMREAYEEIERLSQNPETKRLAEYRERELKDIQQREYDAREDGKEKEKKEVVIKMYGEDLPTELISKITGLTLEEISEIIKSI</sequence>
<evidence type="ECO:0000313" key="2">
    <source>
        <dbReference type="Proteomes" id="UP001597218"/>
    </source>
</evidence>
<dbReference type="PANTHER" id="PTHR41317:SF1">
    <property type="entry name" value="PD-(D_E)XK NUCLEASE FAMILY TRANSPOSASE"/>
    <property type="match status" value="1"/>
</dbReference>
<accession>A0ABW4SC10</accession>
<gene>
    <name evidence="1" type="ORF">ACFSFY_02245</name>
</gene>
<comment type="caution">
    <text evidence="1">The sequence shown here is derived from an EMBL/GenBank/DDBJ whole genome shotgun (WGS) entry which is preliminary data.</text>
</comment>
<proteinExistence type="predicted"/>
<name>A0ABW4SC10_9BACL</name>
<dbReference type="NCBIfam" id="TIGR01784">
    <property type="entry name" value="T_den_put_tspse"/>
    <property type="match status" value="1"/>
</dbReference>
<evidence type="ECO:0000313" key="1">
    <source>
        <dbReference type="EMBL" id="MFD1926896.1"/>
    </source>
</evidence>
<protein>
    <submittedName>
        <fullName evidence="1">Rpn family recombination-promoting nuclease/putative transposase</fullName>
    </submittedName>
</protein>
<keyword evidence="2" id="KW-1185">Reference proteome</keyword>
<dbReference type="InterPro" id="IPR010106">
    <property type="entry name" value="RpnA"/>
</dbReference>
<dbReference type="Pfam" id="PF12784">
    <property type="entry name" value="PDDEXK_2"/>
    <property type="match status" value="1"/>
</dbReference>